<comment type="caution">
    <text evidence="1">The sequence shown here is derived from an EMBL/GenBank/DDBJ whole genome shotgun (WGS) entry which is preliminary data.</text>
</comment>
<accession>A0A8J8C6G9</accession>
<gene>
    <name evidence="1" type="ORF">EGD98_00955</name>
</gene>
<dbReference type="EMBL" id="RKLQ01000001">
    <property type="protein sequence ID" value="MBX0302232.1"/>
    <property type="molecule type" value="Genomic_DNA"/>
</dbReference>
<dbReference type="RefSeq" id="WP_220586476.1">
    <property type="nucleotide sequence ID" value="NZ_RKLQ01000001.1"/>
</dbReference>
<name>A0A8J8C6G9_9EURY</name>
<dbReference type="Pfam" id="PF23924">
    <property type="entry name" value="DUF7263"/>
    <property type="match status" value="1"/>
</dbReference>
<proteinExistence type="predicted"/>
<dbReference type="InterPro" id="IPR055687">
    <property type="entry name" value="DUF7263"/>
</dbReference>
<keyword evidence="2" id="KW-1185">Reference proteome</keyword>
<dbReference type="Proteomes" id="UP000783863">
    <property type="component" value="Unassembled WGS sequence"/>
</dbReference>
<organism evidence="1 2">
    <name type="scientific">Haloarcula salinisoli</name>
    <dbReference type="NCBI Taxonomy" id="2487746"/>
    <lineage>
        <taxon>Archaea</taxon>
        <taxon>Methanobacteriati</taxon>
        <taxon>Methanobacteriota</taxon>
        <taxon>Stenosarchaea group</taxon>
        <taxon>Halobacteria</taxon>
        <taxon>Halobacteriales</taxon>
        <taxon>Haloarculaceae</taxon>
        <taxon>Haloarcula</taxon>
    </lineage>
</organism>
<protein>
    <submittedName>
        <fullName evidence="1">Uncharacterized protein</fullName>
    </submittedName>
</protein>
<evidence type="ECO:0000313" key="2">
    <source>
        <dbReference type="Proteomes" id="UP000783863"/>
    </source>
</evidence>
<evidence type="ECO:0000313" key="1">
    <source>
        <dbReference type="EMBL" id="MBX0302232.1"/>
    </source>
</evidence>
<dbReference type="AlphaFoldDB" id="A0A8J8C6G9"/>
<reference evidence="1" key="1">
    <citation type="submission" date="2021-06" db="EMBL/GenBank/DDBJ databases">
        <title>Halomicroarcula sp. F24A a new haloarchaeum isolated from saline soil.</title>
        <authorList>
            <person name="Duran-Viseras A."/>
            <person name="Sanchez-Porro C."/>
            <person name="Ventosa A."/>
        </authorList>
    </citation>
    <scope>NUCLEOTIDE SEQUENCE</scope>
    <source>
        <strain evidence="1">F24A</strain>
    </source>
</reference>
<sequence length="224" mass="23614">MTPSTRAQTTLPAVAVALVLLTLVTALGLGLADSAIASAERTPDERRVAAATAERLVAADGPVADRANVLNGSRVDGFDGATLRAAVPAAAGYAVDVELGDDTVATTGDATGGTTIRRLVLVERTDTRTISPESRKVTLPRRATSATVRFSPGNGTAVRTMRVNDQVRLHNDSGLRGPYEVELTPYRTTRITFQTPGRVRNGTVRIAYETPRTTKTTLSVTVDA</sequence>